<dbReference type="Proteomes" id="UP000199611">
    <property type="component" value="Unassembled WGS sequence"/>
</dbReference>
<accession>A0A1I4QXB3</accession>
<dbReference type="AlphaFoldDB" id="A0A1I4QXB3"/>
<dbReference type="InterPro" id="IPR017199">
    <property type="entry name" value="UCP037409_transporter"/>
</dbReference>
<dbReference type="STRING" id="39841.SAMN05660836_00275"/>
<proteinExistence type="predicted"/>
<name>A0A1I4QXB3_9BACT</name>
<keyword evidence="1" id="KW-0472">Membrane</keyword>
<reference evidence="2 3" key="1">
    <citation type="submission" date="2016-10" db="EMBL/GenBank/DDBJ databases">
        <authorList>
            <person name="de Groot N.N."/>
        </authorList>
    </citation>
    <scope>NUCLEOTIDE SEQUENCE [LARGE SCALE GENOMIC DNA]</scope>
    <source>
        <strain evidence="2 3">DSM 9990</strain>
    </source>
</reference>
<feature type="transmembrane region" description="Helical" evidence="1">
    <location>
        <begin position="145"/>
        <end position="167"/>
    </location>
</feature>
<evidence type="ECO:0000313" key="2">
    <source>
        <dbReference type="EMBL" id="SFM44651.1"/>
    </source>
</evidence>
<feature type="transmembrane region" description="Helical" evidence="1">
    <location>
        <begin position="173"/>
        <end position="193"/>
    </location>
</feature>
<feature type="transmembrane region" description="Helical" evidence="1">
    <location>
        <begin position="112"/>
        <end position="138"/>
    </location>
</feature>
<keyword evidence="1" id="KW-0812">Transmembrane</keyword>
<feature type="transmembrane region" description="Helical" evidence="1">
    <location>
        <begin position="38"/>
        <end position="60"/>
    </location>
</feature>
<feature type="transmembrane region" description="Helical" evidence="1">
    <location>
        <begin position="81"/>
        <end position="100"/>
    </location>
</feature>
<evidence type="ECO:0000313" key="3">
    <source>
        <dbReference type="Proteomes" id="UP000199611"/>
    </source>
</evidence>
<dbReference type="OrthoDB" id="5420053at2"/>
<organism evidence="2 3">
    <name type="scientific">Thermodesulforhabdus norvegica</name>
    <dbReference type="NCBI Taxonomy" id="39841"/>
    <lineage>
        <taxon>Bacteria</taxon>
        <taxon>Pseudomonadati</taxon>
        <taxon>Thermodesulfobacteriota</taxon>
        <taxon>Syntrophobacteria</taxon>
        <taxon>Syntrophobacterales</taxon>
        <taxon>Thermodesulforhabdaceae</taxon>
        <taxon>Thermodesulforhabdus</taxon>
    </lineage>
</organism>
<protein>
    <submittedName>
        <fullName evidence="2">Predicted transporter</fullName>
    </submittedName>
</protein>
<keyword evidence="1" id="KW-1133">Transmembrane helix</keyword>
<evidence type="ECO:0000256" key="1">
    <source>
        <dbReference type="SAM" id="Phobius"/>
    </source>
</evidence>
<feature type="transmembrane region" description="Helical" evidence="1">
    <location>
        <begin position="214"/>
        <end position="236"/>
    </location>
</feature>
<gene>
    <name evidence="2" type="ORF">SAMN05660836_00275</name>
</gene>
<dbReference type="Pfam" id="PF09930">
    <property type="entry name" value="DUF2162"/>
    <property type="match status" value="1"/>
</dbReference>
<sequence>MSVRALIVGLFLALAVFAAKTGAGLAYGLKTRKSRRAVAGLLIGYSLGYLALISAMTSILTGPCLSDQVRAVLNNLAHHGITAHVCLALGLFVWGLILLGRPSREVASAGKAWLALVIPCPVCLLAISCSLAVLLVYLQTSGWKVILLAWALFIGTGLITAGLFSALKAHPDLILGFSMMGVAAYTLGSLFLGPSLEDARRVFRIVSTGRELSAFTLGKTLPVLIAAGLAFFGGFIRAFSAVRQGLPVQKSRKGVGL</sequence>
<dbReference type="RefSeq" id="WP_093392892.1">
    <property type="nucleotide sequence ID" value="NZ_FOUU01000001.1"/>
</dbReference>
<keyword evidence="3" id="KW-1185">Reference proteome</keyword>
<dbReference type="EMBL" id="FOUU01000001">
    <property type="protein sequence ID" value="SFM44651.1"/>
    <property type="molecule type" value="Genomic_DNA"/>
</dbReference>